<dbReference type="SUPFAM" id="SSF48371">
    <property type="entry name" value="ARM repeat"/>
    <property type="match status" value="1"/>
</dbReference>
<protein>
    <recommendedName>
        <fullName evidence="3">HEAT repeat domain-containing protein</fullName>
    </recommendedName>
</protein>
<sequence>MMTPNLQNKLQLIRSIQSPTNEDLFLLIQFLTDPNENEIICAAVYPVLQNAGKPAADILLSVYSELVDSKNEKLQIRFSYAFSQIPESPPFIFEKFIQSEIPRVRQNGIIGFGHLNDRKYDFLLFDTLINDDDLETAYEAAAALSRGGPEVLNYFETIMANDLEQNSKVDTRQKSYMDSQTKIEADKANILKKPDKHVLAKVIEIAGDIGSENTLQYLAAYLDHPDERISRIAAESVQKIKPK</sequence>
<dbReference type="Proteomes" id="UP001302978">
    <property type="component" value="Chromosome"/>
</dbReference>
<organism evidence="1 2">
    <name type="scientific">Methanimicrococcus hongohii</name>
    <dbReference type="NCBI Taxonomy" id="3028295"/>
    <lineage>
        <taxon>Archaea</taxon>
        <taxon>Methanobacteriati</taxon>
        <taxon>Methanobacteriota</taxon>
        <taxon>Stenosarchaea group</taxon>
        <taxon>Methanomicrobia</taxon>
        <taxon>Methanosarcinales</taxon>
        <taxon>Methanosarcinaceae</taxon>
        <taxon>Methanimicrococcus</taxon>
    </lineage>
</organism>
<dbReference type="EMBL" id="CP131059">
    <property type="protein sequence ID" value="WNY24276.1"/>
    <property type="molecule type" value="Genomic_DNA"/>
</dbReference>
<dbReference type="Gene3D" id="1.25.10.10">
    <property type="entry name" value="Leucine-rich Repeat Variant"/>
    <property type="match status" value="1"/>
</dbReference>
<dbReference type="GeneID" id="85196214"/>
<accession>A0AA96ZUF6</accession>
<evidence type="ECO:0000313" key="2">
    <source>
        <dbReference type="Proteomes" id="UP001302978"/>
    </source>
</evidence>
<dbReference type="InterPro" id="IPR016024">
    <property type="entry name" value="ARM-type_fold"/>
</dbReference>
<reference evidence="1 2" key="1">
    <citation type="submission" date="2023-07" db="EMBL/GenBank/DDBJ databases">
        <title>Closed genoem sequence of Methanomicrococcus sp. Hf6.</title>
        <authorList>
            <person name="Poehlein A."/>
            <person name="Protasov E."/>
            <person name="Platt K."/>
            <person name="Reeh H."/>
            <person name="Daniel R."/>
            <person name="Brune A."/>
        </authorList>
    </citation>
    <scope>NUCLEOTIDE SEQUENCE [LARGE SCALE GENOMIC DNA]</scope>
    <source>
        <strain evidence="1 2">Hf6</strain>
    </source>
</reference>
<name>A0AA96ZUF6_9EURY</name>
<keyword evidence="2" id="KW-1185">Reference proteome</keyword>
<evidence type="ECO:0000313" key="1">
    <source>
        <dbReference type="EMBL" id="WNY24276.1"/>
    </source>
</evidence>
<gene>
    <name evidence="1" type="ORF">MmiHf6_16060</name>
</gene>
<dbReference type="InterPro" id="IPR011989">
    <property type="entry name" value="ARM-like"/>
</dbReference>
<evidence type="ECO:0008006" key="3">
    <source>
        <dbReference type="Google" id="ProtNLM"/>
    </source>
</evidence>
<dbReference type="AlphaFoldDB" id="A0AA96ZUF6"/>
<dbReference type="KEGG" id="mehf:MmiHf6_16060"/>
<dbReference type="RefSeq" id="WP_316557456.1">
    <property type="nucleotide sequence ID" value="NZ_CP131059.1"/>
</dbReference>
<proteinExistence type="predicted"/>